<dbReference type="PANTHER" id="PTHR46558:SF11">
    <property type="entry name" value="HTH-TYPE TRANSCRIPTIONAL REGULATOR XRE"/>
    <property type="match status" value="1"/>
</dbReference>
<dbReference type="EMBL" id="NRPP01000002">
    <property type="protein sequence ID" value="TFJ30479.1"/>
    <property type="molecule type" value="Genomic_DNA"/>
</dbReference>
<dbReference type="SMART" id="SM00530">
    <property type="entry name" value="HTH_XRE"/>
    <property type="match status" value="1"/>
</dbReference>
<proteinExistence type="predicted"/>
<evidence type="ECO:0000313" key="4">
    <source>
        <dbReference type="Proteomes" id="UP000297938"/>
    </source>
</evidence>
<dbReference type="PANTHER" id="PTHR46558">
    <property type="entry name" value="TRACRIPTIONAL REGULATORY PROTEIN-RELATED-RELATED"/>
    <property type="match status" value="1"/>
</dbReference>
<evidence type="ECO:0000259" key="2">
    <source>
        <dbReference type="PROSITE" id="PS50943"/>
    </source>
</evidence>
<dbReference type="InterPro" id="IPR010982">
    <property type="entry name" value="Lambda_DNA-bd_dom_sf"/>
</dbReference>
<comment type="caution">
    <text evidence="3">The sequence shown here is derived from an EMBL/GenBank/DDBJ whole genome shotgun (WGS) entry which is preliminary data.</text>
</comment>
<dbReference type="RefSeq" id="WP_135014843.1">
    <property type="nucleotide sequence ID" value="NZ_CBCPJX010000006.1"/>
</dbReference>
<dbReference type="SUPFAM" id="SSF47413">
    <property type="entry name" value="lambda repressor-like DNA-binding domains"/>
    <property type="match status" value="1"/>
</dbReference>
<dbReference type="Proteomes" id="UP000297938">
    <property type="component" value="Unassembled WGS sequence"/>
</dbReference>
<dbReference type="CDD" id="cd00093">
    <property type="entry name" value="HTH_XRE"/>
    <property type="match status" value="1"/>
</dbReference>
<dbReference type="Gene3D" id="1.10.260.40">
    <property type="entry name" value="lambda repressor-like DNA-binding domains"/>
    <property type="match status" value="1"/>
</dbReference>
<dbReference type="PROSITE" id="PS50943">
    <property type="entry name" value="HTH_CROC1"/>
    <property type="match status" value="1"/>
</dbReference>
<dbReference type="GO" id="GO:0003677">
    <property type="term" value="F:DNA binding"/>
    <property type="evidence" value="ECO:0007669"/>
    <property type="project" value="UniProtKB-KW"/>
</dbReference>
<dbReference type="AlphaFoldDB" id="A0A5F0MHI5"/>
<keyword evidence="1" id="KW-0238">DNA-binding</keyword>
<reference evidence="3 4" key="1">
    <citation type="journal article" date="2018" name="Int. J. Food Microbiol.">
        <title>Growth of Carnobacterium spp. isolated from chilled vacuum-packaged meat under relevant acidic conditions.</title>
        <authorList>
            <person name="Zhang P."/>
            <person name="Badoni M."/>
            <person name="Ganzle M."/>
            <person name="Yang X."/>
        </authorList>
    </citation>
    <scope>NUCLEOTIDE SEQUENCE [LARGE SCALE GENOMIC DNA]</scope>
    <source>
        <strain evidence="3 4">B2</strain>
    </source>
</reference>
<feature type="domain" description="HTH cro/C1-type" evidence="2">
    <location>
        <begin position="7"/>
        <end position="59"/>
    </location>
</feature>
<sequence length="104" mass="12102">MTTFDRVKKLADKQKITIVELEEKVGFSRNSLYSWKKNNPSSEKLEKVADFFGVSTDYLLGREKPQIVEDDKLKVIASHIDDDVTEDDMEEILNFIEFIKSKNK</sequence>
<dbReference type="Pfam" id="PF12844">
    <property type="entry name" value="HTH_19"/>
    <property type="match status" value="1"/>
</dbReference>
<dbReference type="InterPro" id="IPR001387">
    <property type="entry name" value="Cro/C1-type_HTH"/>
</dbReference>
<name>A0A5F0MHI5_CARDV</name>
<evidence type="ECO:0000313" key="3">
    <source>
        <dbReference type="EMBL" id="TFJ30479.1"/>
    </source>
</evidence>
<gene>
    <name evidence="3" type="ORF">CKN69_00795</name>
</gene>
<protein>
    <submittedName>
        <fullName evidence="3">Transcriptional regulator</fullName>
    </submittedName>
</protein>
<evidence type="ECO:0000256" key="1">
    <source>
        <dbReference type="ARBA" id="ARBA00023125"/>
    </source>
</evidence>
<organism evidence="3 4">
    <name type="scientific">Carnobacterium divergens</name>
    <name type="common">Lactobacillus divergens</name>
    <dbReference type="NCBI Taxonomy" id="2748"/>
    <lineage>
        <taxon>Bacteria</taxon>
        <taxon>Bacillati</taxon>
        <taxon>Bacillota</taxon>
        <taxon>Bacilli</taxon>
        <taxon>Lactobacillales</taxon>
        <taxon>Carnobacteriaceae</taxon>
        <taxon>Carnobacterium</taxon>
    </lineage>
</organism>
<accession>A0A5F0MHI5</accession>